<reference evidence="1 2" key="1">
    <citation type="submission" date="2023-09" db="EMBL/GenBank/DDBJ databases">
        <title>Pangenome analysis of Batrachochytrium dendrobatidis and related Chytrids.</title>
        <authorList>
            <person name="Yacoub M.N."/>
            <person name="Stajich J.E."/>
            <person name="James T.Y."/>
        </authorList>
    </citation>
    <scope>NUCLEOTIDE SEQUENCE [LARGE SCALE GENOMIC DNA]</scope>
    <source>
        <strain evidence="1 2">JEL0888</strain>
    </source>
</reference>
<protein>
    <submittedName>
        <fullName evidence="1">Uncharacterized protein</fullName>
    </submittedName>
</protein>
<dbReference type="Proteomes" id="UP001527925">
    <property type="component" value="Unassembled WGS sequence"/>
</dbReference>
<keyword evidence="2" id="KW-1185">Reference proteome</keyword>
<name>A0ABR4N1D8_9FUNG</name>
<sequence>MSAAANTTRTSPLKCFDSAFTSTPVAPEQSLLDNKPLLEPNQPSYHPLIDDPAASRKKHGERRLMDALAFAPLLPHRPSFL</sequence>
<accession>A0ABR4N1D8</accession>
<comment type="caution">
    <text evidence="1">The sequence shown here is derived from an EMBL/GenBank/DDBJ whole genome shotgun (WGS) entry which is preliminary data.</text>
</comment>
<dbReference type="EMBL" id="JADGIZ020000048">
    <property type="protein sequence ID" value="KAL2913325.1"/>
    <property type="molecule type" value="Genomic_DNA"/>
</dbReference>
<proteinExistence type="predicted"/>
<evidence type="ECO:0000313" key="1">
    <source>
        <dbReference type="EMBL" id="KAL2913325.1"/>
    </source>
</evidence>
<gene>
    <name evidence="1" type="ORF">HK105_207203</name>
</gene>
<evidence type="ECO:0000313" key="2">
    <source>
        <dbReference type="Proteomes" id="UP001527925"/>
    </source>
</evidence>
<organism evidence="1 2">
    <name type="scientific">Polyrhizophydium stewartii</name>
    <dbReference type="NCBI Taxonomy" id="2732419"/>
    <lineage>
        <taxon>Eukaryota</taxon>
        <taxon>Fungi</taxon>
        <taxon>Fungi incertae sedis</taxon>
        <taxon>Chytridiomycota</taxon>
        <taxon>Chytridiomycota incertae sedis</taxon>
        <taxon>Chytridiomycetes</taxon>
        <taxon>Rhizophydiales</taxon>
        <taxon>Rhizophydiales incertae sedis</taxon>
        <taxon>Polyrhizophydium</taxon>
    </lineage>
</organism>